<evidence type="ECO:0000256" key="6">
    <source>
        <dbReference type="ARBA" id="ARBA00023170"/>
    </source>
</evidence>
<evidence type="ECO:0000256" key="2">
    <source>
        <dbReference type="ARBA" id="ARBA00022692"/>
    </source>
</evidence>
<feature type="transmembrane region" description="Helical" evidence="9">
    <location>
        <begin position="622"/>
        <end position="639"/>
    </location>
</feature>
<dbReference type="InterPro" id="IPR002455">
    <property type="entry name" value="GPCR3_GABA-B"/>
</dbReference>
<feature type="transmembrane region" description="Helical" evidence="9">
    <location>
        <begin position="584"/>
        <end position="602"/>
    </location>
</feature>
<evidence type="ECO:0000256" key="7">
    <source>
        <dbReference type="ARBA" id="ARBA00023180"/>
    </source>
</evidence>
<evidence type="ECO:0000256" key="1">
    <source>
        <dbReference type="ARBA" id="ARBA00004141"/>
    </source>
</evidence>
<keyword evidence="4" id="KW-0297">G-protein coupled receptor</keyword>
<feature type="domain" description="G-protein coupled receptors family 3 profile" evidence="11">
    <location>
        <begin position="410"/>
        <end position="678"/>
    </location>
</feature>
<evidence type="ECO:0000256" key="3">
    <source>
        <dbReference type="ARBA" id="ARBA00022989"/>
    </source>
</evidence>
<dbReference type="PANTHER" id="PTHR10519">
    <property type="entry name" value="GABA-B RECEPTOR"/>
    <property type="match status" value="1"/>
</dbReference>
<organism evidence="12 13">
    <name type="scientific">Amphimedon queenslandica</name>
    <name type="common">Sponge</name>
    <dbReference type="NCBI Taxonomy" id="400682"/>
    <lineage>
        <taxon>Eukaryota</taxon>
        <taxon>Metazoa</taxon>
        <taxon>Porifera</taxon>
        <taxon>Demospongiae</taxon>
        <taxon>Heteroscleromorpha</taxon>
        <taxon>Haplosclerida</taxon>
        <taxon>Niphatidae</taxon>
        <taxon>Amphimedon</taxon>
    </lineage>
</organism>
<evidence type="ECO:0000259" key="11">
    <source>
        <dbReference type="PROSITE" id="PS50259"/>
    </source>
</evidence>
<keyword evidence="6" id="KW-0675">Receptor</keyword>
<feature type="signal peptide" evidence="10">
    <location>
        <begin position="1"/>
        <end position="20"/>
    </location>
</feature>
<keyword evidence="3 9" id="KW-1133">Transmembrane helix</keyword>
<keyword evidence="10" id="KW-0732">Signal</keyword>
<evidence type="ECO:0000256" key="4">
    <source>
        <dbReference type="ARBA" id="ARBA00023040"/>
    </source>
</evidence>
<dbReference type="InterPro" id="IPR001828">
    <property type="entry name" value="ANF_lig-bd_rcpt"/>
</dbReference>
<evidence type="ECO:0000256" key="8">
    <source>
        <dbReference type="ARBA" id="ARBA00023224"/>
    </source>
</evidence>
<reference evidence="13" key="1">
    <citation type="journal article" date="2010" name="Nature">
        <title>The Amphimedon queenslandica genome and the evolution of animal complexity.</title>
        <authorList>
            <person name="Srivastava M."/>
            <person name="Simakov O."/>
            <person name="Chapman J."/>
            <person name="Fahey B."/>
            <person name="Gauthier M.E."/>
            <person name="Mitros T."/>
            <person name="Richards G.S."/>
            <person name="Conaco C."/>
            <person name="Dacre M."/>
            <person name="Hellsten U."/>
            <person name="Larroux C."/>
            <person name="Putnam N.H."/>
            <person name="Stanke M."/>
            <person name="Adamska M."/>
            <person name="Darling A."/>
            <person name="Degnan S.M."/>
            <person name="Oakley T.H."/>
            <person name="Plachetzki D.C."/>
            <person name="Zhai Y."/>
            <person name="Adamski M."/>
            <person name="Calcino A."/>
            <person name="Cummins S.F."/>
            <person name="Goodstein D.M."/>
            <person name="Harris C."/>
            <person name="Jackson D.J."/>
            <person name="Leys S.P."/>
            <person name="Shu S."/>
            <person name="Woodcroft B.J."/>
            <person name="Vervoort M."/>
            <person name="Kosik K.S."/>
            <person name="Manning G."/>
            <person name="Degnan B.M."/>
            <person name="Rokhsar D.S."/>
        </authorList>
    </citation>
    <scope>NUCLEOTIDE SEQUENCE [LARGE SCALE GENOMIC DNA]</scope>
</reference>
<keyword evidence="7" id="KW-0325">Glycoprotein</keyword>
<evidence type="ECO:0000256" key="9">
    <source>
        <dbReference type="SAM" id="Phobius"/>
    </source>
</evidence>
<evidence type="ECO:0000313" key="13">
    <source>
        <dbReference type="Proteomes" id="UP000007879"/>
    </source>
</evidence>
<evidence type="ECO:0000313" key="12">
    <source>
        <dbReference type="EnsemblMetazoa" id="XP_019850654.1"/>
    </source>
</evidence>
<protein>
    <recommendedName>
        <fullName evidence="11">G-protein coupled receptors family 3 profile domain-containing protein</fullName>
    </recommendedName>
</protein>
<dbReference type="EnsemblMetazoa" id="XM_019995095.1">
    <property type="protein sequence ID" value="XP_019850654.1"/>
    <property type="gene ID" value="LOC100640450"/>
</dbReference>
<dbReference type="PROSITE" id="PS50259">
    <property type="entry name" value="G_PROTEIN_RECEP_F3_4"/>
    <property type="match status" value="1"/>
</dbReference>
<keyword evidence="2 9" id="KW-0812">Transmembrane</keyword>
<proteinExistence type="predicted"/>
<dbReference type="InterPro" id="IPR028082">
    <property type="entry name" value="Peripla_BP_I"/>
</dbReference>
<dbReference type="SUPFAM" id="SSF53822">
    <property type="entry name" value="Periplasmic binding protein-like I"/>
    <property type="match status" value="1"/>
</dbReference>
<dbReference type="Pfam" id="PF01094">
    <property type="entry name" value="ANF_receptor"/>
    <property type="match status" value="1"/>
</dbReference>
<dbReference type="Gene3D" id="3.40.50.2300">
    <property type="match status" value="4"/>
</dbReference>
<dbReference type="Proteomes" id="UP000007879">
    <property type="component" value="Unassembled WGS sequence"/>
</dbReference>
<reference evidence="12" key="2">
    <citation type="submission" date="2024-06" db="UniProtKB">
        <authorList>
            <consortium name="EnsemblMetazoa"/>
        </authorList>
    </citation>
    <scope>IDENTIFICATION</scope>
</reference>
<dbReference type="PANTHER" id="PTHR10519:SF20">
    <property type="entry name" value="G-PROTEIN COUPLED RECEPTOR 156-RELATED"/>
    <property type="match status" value="1"/>
</dbReference>
<keyword evidence="8" id="KW-0807">Transducer</keyword>
<dbReference type="InterPro" id="IPR017978">
    <property type="entry name" value="GPCR_3_C"/>
</dbReference>
<accession>A0AAN0J0T5</accession>
<feature type="transmembrane region" description="Helical" evidence="9">
    <location>
        <begin position="441"/>
        <end position="461"/>
    </location>
</feature>
<feature type="chain" id="PRO_5042900156" description="G-protein coupled receptors family 3 profile domain-containing protein" evidence="10">
    <location>
        <begin position="21"/>
        <end position="700"/>
    </location>
</feature>
<feature type="transmembrane region" description="Helical" evidence="9">
    <location>
        <begin position="645"/>
        <end position="667"/>
    </location>
</feature>
<feature type="transmembrane region" description="Helical" evidence="9">
    <location>
        <begin position="518"/>
        <end position="539"/>
    </location>
</feature>
<dbReference type="GO" id="GO:0004965">
    <property type="term" value="F:G protein-coupled GABA receptor activity"/>
    <property type="evidence" value="ECO:0007669"/>
    <property type="project" value="InterPro"/>
</dbReference>
<evidence type="ECO:0000256" key="10">
    <source>
        <dbReference type="SAM" id="SignalP"/>
    </source>
</evidence>
<feature type="transmembrane region" description="Helical" evidence="9">
    <location>
        <begin position="467"/>
        <end position="497"/>
    </location>
</feature>
<dbReference type="KEGG" id="aqu:100640450"/>
<dbReference type="GeneID" id="100640450"/>
<dbReference type="Pfam" id="PF00003">
    <property type="entry name" value="7tm_3"/>
    <property type="match status" value="1"/>
</dbReference>
<sequence length="700" mass="78253">MEWIVVAAAIVCLLVPFNEGVSQRNDSFLLVTSSTVDFNITDVADSVQVAVNEVLRESLLHNFNYRVFQTQCNGSLSPSDLLNELNIKSVEAIVLGFGCTNSSLLSDSKWNDIQPMLPPIVSYASLKNWDGLRESFSVVRVVPSYSQLAQALAKLVSRFNWKQVLLITEEIAVSLKDFRTEFSSGGIAVDIQSLNGNISSNYKNLVIGDKRVIILDTKLSTAKQIICSAFHSRKHYPGCAWIVIDNFVSSRWWEDQVNVDLTCTNEQLEHVLNFSLTVGIHPPAKENSLRFAAYAHDAVTAVALALNKSVTLGDAFNISSFSDVSFEGQSGLVGFTKFDRANASLYINQMRIINDTLVPNGVGVYSYITNELNVTSSDNEIWPLGVPSDGIPVMVIVTLNNILFYVSAGLTVIGVVWTIICFLFLVIYRKAKIIRLTSPKLHYLMLIGSFIAYSSQVLYTLPITDSIILEVICSVRLALLTVFGYNICLAVATVKLWRIYYIFVNPKPNKKIPKDGHLMIVILAITAVDFTVLLIIVALENIYTSPQLQKSEFYTTQINQTTGEVKEFYLLICNRGNYFRMIQSWTFIHKIIIHSASLYFSFRTRKIKVPVLNEYKSTSASAYSTAVFIVLTAILLFPLANYPNIYVICYTLLLFTLISIFVSFTFIPKMIALCKDPKGDKIFQEEKVVDVLSPAGTENF</sequence>
<comment type="subcellular location">
    <subcellularLocation>
        <location evidence="1">Membrane</location>
        <topology evidence="1">Multi-pass membrane protein</topology>
    </subcellularLocation>
</comment>
<name>A0AAN0J0T5_AMPQE</name>
<dbReference type="GO" id="GO:0038039">
    <property type="term" value="C:G protein-coupled receptor heterodimeric complex"/>
    <property type="evidence" value="ECO:0007669"/>
    <property type="project" value="TreeGrafter"/>
</dbReference>
<evidence type="ECO:0000256" key="5">
    <source>
        <dbReference type="ARBA" id="ARBA00023136"/>
    </source>
</evidence>
<feature type="transmembrane region" description="Helical" evidence="9">
    <location>
        <begin position="402"/>
        <end position="429"/>
    </location>
</feature>
<dbReference type="RefSeq" id="XP_019850654.1">
    <property type="nucleotide sequence ID" value="XM_019995095.1"/>
</dbReference>
<dbReference type="GO" id="GO:0007214">
    <property type="term" value="P:gamma-aminobutyric acid signaling pathway"/>
    <property type="evidence" value="ECO:0007669"/>
    <property type="project" value="TreeGrafter"/>
</dbReference>
<keyword evidence="5 9" id="KW-0472">Membrane</keyword>
<dbReference type="AlphaFoldDB" id="A0AAN0J0T5"/>
<keyword evidence="13" id="KW-1185">Reference proteome</keyword>